<dbReference type="Gene3D" id="3.90.1150.10">
    <property type="entry name" value="Aspartate Aminotransferase, domain 1"/>
    <property type="match status" value="1"/>
</dbReference>
<organism evidence="1 2">
    <name type="scientific">Roseovarius lutimaris</name>
    <dbReference type="NCBI Taxonomy" id="1005928"/>
    <lineage>
        <taxon>Bacteria</taxon>
        <taxon>Pseudomonadati</taxon>
        <taxon>Pseudomonadota</taxon>
        <taxon>Alphaproteobacteria</taxon>
        <taxon>Rhodobacterales</taxon>
        <taxon>Roseobacteraceae</taxon>
        <taxon>Roseovarius</taxon>
    </lineage>
</organism>
<dbReference type="EMBL" id="FOVP01000042">
    <property type="protein sequence ID" value="SFO40561.1"/>
    <property type="molecule type" value="Genomic_DNA"/>
</dbReference>
<sequence>MQQKQGGNHLWVIERARKRLRTFYDPSKKIGPQVSAALLAQDKVIARAMPQGDILGFAPPFCLSTDEADIVVAAVVKAVKTVLG</sequence>
<reference evidence="2" key="1">
    <citation type="submission" date="2016-10" db="EMBL/GenBank/DDBJ databases">
        <authorList>
            <person name="Varghese N."/>
            <person name="Submissions S."/>
        </authorList>
    </citation>
    <scope>NUCLEOTIDE SEQUENCE [LARGE SCALE GENOMIC DNA]</scope>
    <source>
        <strain evidence="2">DSM 28463</strain>
    </source>
</reference>
<keyword evidence="2" id="KW-1185">Reference proteome</keyword>
<protein>
    <submittedName>
        <fullName evidence="1">L-2,4-diaminobutyrate transaminase</fullName>
    </submittedName>
</protein>
<name>A0A1I5GYA0_9RHOB</name>
<accession>A0A1I5GYA0</accession>
<dbReference type="STRING" id="1005928.SAMN04487859_14212"/>
<gene>
    <name evidence="1" type="ORF">SAMN04487859_14212</name>
</gene>
<dbReference type="Proteomes" id="UP000198599">
    <property type="component" value="Unassembled WGS sequence"/>
</dbReference>
<dbReference type="AlphaFoldDB" id="A0A1I5GYA0"/>
<proteinExistence type="predicted"/>
<evidence type="ECO:0000313" key="1">
    <source>
        <dbReference type="EMBL" id="SFO40561.1"/>
    </source>
</evidence>
<evidence type="ECO:0000313" key="2">
    <source>
        <dbReference type="Proteomes" id="UP000198599"/>
    </source>
</evidence>
<dbReference type="InterPro" id="IPR015422">
    <property type="entry name" value="PyrdxlP-dep_Trfase_small"/>
</dbReference>